<accession>A0AAU9F2I8</accession>
<dbReference type="EMBL" id="AP029263">
    <property type="protein sequence ID" value="BFF90154.1"/>
    <property type="molecule type" value="Genomic_DNA"/>
</dbReference>
<gene>
    <name evidence="3" type="ORF">DMAD_08731</name>
</gene>
<proteinExistence type="predicted"/>
<evidence type="ECO:0000313" key="4">
    <source>
        <dbReference type="Proteomes" id="UP001500889"/>
    </source>
</evidence>
<evidence type="ECO:0000259" key="2">
    <source>
        <dbReference type="Pfam" id="PF16012"/>
    </source>
</evidence>
<dbReference type="InterPro" id="IPR031961">
    <property type="entry name" value="DUF4780"/>
</dbReference>
<feature type="domain" description="DUF4780" evidence="2">
    <location>
        <begin position="104"/>
        <end position="272"/>
    </location>
</feature>
<name>A0AAU9F2I8_DROMD</name>
<feature type="region of interest" description="Disordered" evidence="1">
    <location>
        <begin position="65"/>
        <end position="104"/>
    </location>
</feature>
<dbReference type="Proteomes" id="UP001500889">
    <property type="component" value="Chromosome O"/>
</dbReference>
<evidence type="ECO:0000256" key="1">
    <source>
        <dbReference type="SAM" id="MobiDB-lite"/>
    </source>
</evidence>
<evidence type="ECO:0000313" key="3">
    <source>
        <dbReference type="EMBL" id="BFF90154.1"/>
    </source>
</evidence>
<sequence>MSNQNTKKKIKMKIKKEAKLKEVADPLKQDLCKKQRKRYNRYIREGMQREEAKKRAIDPNAYELAARKKAKNVPPPAASGGGKRKAPVPAKAVAPKRAKRSPEAEGPIDMAILATTYPLRILRRSEAKKVEAALIEEMLKGCPHSINFDGVHFKDGLIIVKCRDNRSKEWMELTVPKVHVLSNVLLSSCPVADLPSMKIVKLHLPRTEGQNAMRLLREQNKDLDSDAWELLRNCLTREGGHLVTLGLKPRALELLQQNGLKVSYRFEQLPCRLCEDQTAQEDDEVEVENAMWYVDIPDVHSHRAEDQLIL</sequence>
<keyword evidence="4" id="KW-1185">Reference proteome</keyword>
<reference evidence="3 4" key="1">
    <citation type="submission" date="2024-02" db="EMBL/GenBank/DDBJ databases">
        <title>A chromosome-level genome assembly of Drosophila madeirensis, a fruit fly species endemic to Madeira island.</title>
        <authorList>
            <person name="Tomihara K."/>
            <person name="Llopart A."/>
            <person name="Yamamoto D."/>
        </authorList>
    </citation>
    <scope>NUCLEOTIDE SEQUENCE [LARGE SCALE GENOMIC DNA]</scope>
    <source>
        <strain evidence="3 4">RF1</strain>
    </source>
</reference>
<protein>
    <recommendedName>
        <fullName evidence="2">DUF4780 domain-containing protein</fullName>
    </recommendedName>
</protein>
<dbReference type="AlphaFoldDB" id="A0AAU9F2I8"/>
<dbReference type="Pfam" id="PF16012">
    <property type="entry name" value="DUF4780"/>
    <property type="match status" value="1"/>
</dbReference>
<organism evidence="3 4">
    <name type="scientific">Drosophila madeirensis</name>
    <name type="common">Fruit fly</name>
    <dbReference type="NCBI Taxonomy" id="30013"/>
    <lineage>
        <taxon>Eukaryota</taxon>
        <taxon>Metazoa</taxon>
        <taxon>Ecdysozoa</taxon>
        <taxon>Arthropoda</taxon>
        <taxon>Hexapoda</taxon>
        <taxon>Insecta</taxon>
        <taxon>Pterygota</taxon>
        <taxon>Neoptera</taxon>
        <taxon>Endopterygota</taxon>
        <taxon>Diptera</taxon>
        <taxon>Brachycera</taxon>
        <taxon>Muscomorpha</taxon>
        <taxon>Ephydroidea</taxon>
        <taxon>Drosophilidae</taxon>
        <taxon>Drosophila</taxon>
        <taxon>Sophophora</taxon>
    </lineage>
</organism>